<gene>
    <name evidence="2" type="ORF">DY000_02025475</name>
</gene>
<evidence type="ECO:0000313" key="2">
    <source>
        <dbReference type="EMBL" id="KAF3592506.1"/>
    </source>
</evidence>
<reference evidence="2 3" key="1">
    <citation type="journal article" date="2020" name="BMC Genomics">
        <title>Intraspecific diversification of the crop wild relative Brassica cretica Lam. using demographic model selection.</title>
        <authorList>
            <person name="Kioukis A."/>
            <person name="Michalopoulou V.A."/>
            <person name="Briers L."/>
            <person name="Pirintsos S."/>
            <person name="Studholme D.J."/>
            <person name="Pavlidis P."/>
            <person name="Sarris P.F."/>
        </authorList>
    </citation>
    <scope>NUCLEOTIDE SEQUENCE [LARGE SCALE GENOMIC DNA]</scope>
    <source>
        <strain evidence="3">cv. PFS-1207/04</strain>
    </source>
</reference>
<evidence type="ECO:0000313" key="3">
    <source>
        <dbReference type="Proteomes" id="UP000266723"/>
    </source>
</evidence>
<proteinExistence type="predicted"/>
<dbReference type="EMBL" id="QGKV02000299">
    <property type="protein sequence ID" value="KAF3592506.1"/>
    <property type="molecule type" value="Genomic_DNA"/>
</dbReference>
<feature type="transmembrane region" description="Helical" evidence="1">
    <location>
        <begin position="75"/>
        <end position="97"/>
    </location>
</feature>
<evidence type="ECO:0000256" key="1">
    <source>
        <dbReference type="SAM" id="Phobius"/>
    </source>
</evidence>
<feature type="transmembrane region" description="Helical" evidence="1">
    <location>
        <begin position="20"/>
        <end position="39"/>
    </location>
</feature>
<sequence>MMIQNVPDTSSLDYWLNWRVFLCAVWVLTPMIIALFVIWKFEKDSSVETQRPKGSYSEHSEDIWRPSLKQIHPGWLLGFRVLAFCFLLTSNIVRLAFRGFRIYYYYTQWTFTLITIYFGMGSLFSVYGCFQHKKQLSRSTPIDQVANDAEIRLLLPLLNGENMLFIEKIRPSDSKTLGSCVKLFHIIFQTSAGAAVLTDSIYWTVIFPFLSLQDYEMSFVDVHVDHNLLWVYGCFQHKKQLSRSTPIDQVANDAEIRLLLPLLNGENMLFIEKIRPSDSKTLGSCVKLFHIIFQTSAGAAVLTDSIYWTVIFPFLSLQDYEMSFVLLLHLVDRKFCYFPMASPCFYLRRVAISFSRPFNSHGSSVVSVGSIPASSFLCPLCIIRQNQTPIHILKWTFTLITIYFGMGSLFSVYGCFQHKKQLSRSTPIDQVANDAEIRLLLPLLNGENMLFIEKIRPSDSKTLGSCVKLFHIIFQTSAGAAVLTDSIYWTVIFPFLSLQDYEMSFMTVNLHTSNLVLLLCDTTLNRLVITLLFLFAFKMLPSVNHQPKFCLFGCYSAEISLVQVLLLHLVDRKFCYFPMASPCVYLRRVAISISGPVNSHGSSVVSVGSTPASSFLCPLCIIRQNQTPIHILK</sequence>
<keyword evidence="3" id="KW-1185">Reference proteome</keyword>
<feature type="transmembrane region" description="Helical" evidence="1">
    <location>
        <begin position="109"/>
        <end position="128"/>
    </location>
</feature>
<dbReference type="Proteomes" id="UP000266723">
    <property type="component" value="Unassembled WGS sequence"/>
</dbReference>
<feature type="transmembrane region" description="Helical" evidence="1">
    <location>
        <begin position="395"/>
        <end position="416"/>
    </location>
</feature>
<dbReference type="PANTHER" id="PTHR12242:SF29">
    <property type="entry name" value="TRANSMEMBRANE PROTEIN"/>
    <property type="match status" value="1"/>
</dbReference>
<feature type="transmembrane region" description="Helical" evidence="1">
    <location>
        <begin position="515"/>
        <end position="537"/>
    </location>
</feature>
<organism evidence="2 3">
    <name type="scientific">Brassica cretica</name>
    <name type="common">Mustard</name>
    <dbReference type="NCBI Taxonomy" id="69181"/>
    <lineage>
        <taxon>Eukaryota</taxon>
        <taxon>Viridiplantae</taxon>
        <taxon>Streptophyta</taxon>
        <taxon>Embryophyta</taxon>
        <taxon>Tracheophyta</taxon>
        <taxon>Spermatophyta</taxon>
        <taxon>Magnoliopsida</taxon>
        <taxon>eudicotyledons</taxon>
        <taxon>Gunneridae</taxon>
        <taxon>Pentapetalae</taxon>
        <taxon>rosids</taxon>
        <taxon>malvids</taxon>
        <taxon>Brassicales</taxon>
        <taxon>Brassicaceae</taxon>
        <taxon>Brassiceae</taxon>
        <taxon>Brassica</taxon>
    </lineage>
</organism>
<feature type="transmembrane region" description="Helical" evidence="1">
    <location>
        <begin position="469"/>
        <end position="495"/>
    </location>
</feature>
<keyword evidence="1" id="KW-0472">Membrane</keyword>
<comment type="caution">
    <text evidence="2">The sequence shown here is derived from an EMBL/GenBank/DDBJ whole genome shotgun (WGS) entry which is preliminary data.</text>
</comment>
<protein>
    <submittedName>
        <fullName evidence="2">Uncharacterized protein</fullName>
    </submittedName>
</protein>
<accession>A0ABQ7E7I9</accession>
<keyword evidence="1" id="KW-0812">Transmembrane</keyword>
<dbReference type="PANTHER" id="PTHR12242">
    <property type="entry name" value="OS02G0130600 PROTEIN-RELATED"/>
    <property type="match status" value="1"/>
</dbReference>
<name>A0ABQ7E7I9_BRACR</name>
<keyword evidence="1" id="KW-1133">Transmembrane helix</keyword>
<feature type="transmembrane region" description="Helical" evidence="1">
    <location>
        <begin position="549"/>
        <end position="570"/>
    </location>
</feature>